<comment type="caution">
    <text evidence="10">Lacks conserved residue(s) required for the propagation of feature annotation.</text>
</comment>
<dbReference type="GO" id="GO:0051991">
    <property type="term" value="F:UDP-N-acetyl-D-glucosamine:N-acetylmuramoyl-L-alanyl-D-glutamyl-meso-2,6-diaminopimelyl-D-alanyl-D-alanine-diphosphoundecaprenol 4-beta-N-acetylglucosaminlytransferase activity"/>
    <property type="evidence" value="ECO:0007669"/>
    <property type="project" value="RHEA"/>
</dbReference>
<organism evidence="14 15">
    <name type="scientific">Candidatus Deianiraea vastatrix</name>
    <dbReference type="NCBI Taxonomy" id="2163644"/>
    <lineage>
        <taxon>Bacteria</taxon>
        <taxon>Pseudomonadati</taxon>
        <taxon>Pseudomonadota</taxon>
        <taxon>Alphaproteobacteria</taxon>
        <taxon>Rickettsiales</taxon>
        <taxon>Candidatus Deianiraeaceae</taxon>
        <taxon>Candidatus Deianiraea</taxon>
    </lineage>
</organism>
<keyword evidence="7 10" id="KW-0472">Membrane</keyword>
<evidence type="ECO:0000256" key="2">
    <source>
        <dbReference type="ARBA" id="ARBA00022618"/>
    </source>
</evidence>
<dbReference type="HAMAP" id="MF_00033">
    <property type="entry name" value="MurG"/>
    <property type="match status" value="1"/>
</dbReference>
<evidence type="ECO:0000256" key="7">
    <source>
        <dbReference type="ARBA" id="ARBA00023136"/>
    </source>
</evidence>
<dbReference type="GO" id="GO:0071555">
    <property type="term" value="P:cell wall organization"/>
    <property type="evidence" value="ECO:0007669"/>
    <property type="project" value="UniProtKB-KW"/>
</dbReference>
<comment type="catalytic activity">
    <reaction evidence="10">
        <text>di-trans,octa-cis-undecaprenyl diphospho-N-acetyl-alpha-D-muramoyl-L-alanyl-D-glutamyl-meso-2,6-diaminopimeloyl-D-alanyl-D-alanine + UDP-N-acetyl-alpha-D-glucosamine = di-trans,octa-cis-undecaprenyl diphospho-[N-acetyl-alpha-D-glucosaminyl-(1-&gt;4)]-N-acetyl-alpha-D-muramoyl-L-alanyl-D-glutamyl-meso-2,6-diaminopimeloyl-D-alanyl-D-alanine + UDP + H(+)</text>
        <dbReference type="Rhea" id="RHEA:31227"/>
        <dbReference type="ChEBI" id="CHEBI:15378"/>
        <dbReference type="ChEBI" id="CHEBI:57705"/>
        <dbReference type="ChEBI" id="CHEBI:58223"/>
        <dbReference type="ChEBI" id="CHEBI:61387"/>
        <dbReference type="ChEBI" id="CHEBI:61388"/>
        <dbReference type="EC" id="2.4.1.227"/>
    </reaction>
</comment>
<dbReference type="InterPro" id="IPR007235">
    <property type="entry name" value="Glyco_trans_28_C"/>
</dbReference>
<dbReference type="EMBL" id="CP029077">
    <property type="protein sequence ID" value="QED22844.1"/>
    <property type="molecule type" value="Genomic_DNA"/>
</dbReference>
<dbReference type="GO" id="GO:0008360">
    <property type="term" value="P:regulation of cell shape"/>
    <property type="evidence" value="ECO:0007669"/>
    <property type="project" value="UniProtKB-KW"/>
</dbReference>
<accession>A0A5B8XEL0</accession>
<dbReference type="PANTHER" id="PTHR21015">
    <property type="entry name" value="UDP-N-ACETYLGLUCOSAMINE--N-ACETYLMURAMYL-(PENTAPEPTIDE) PYROPHOSPHORYL-UNDECAPRENOL N-ACETYLGLUCOSAMINE TRANSFERASE 1"/>
    <property type="match status" value="1"/>
</dbReference>
<dbReference type="GO" id="GO:0005886">
    <property type="term" value="C:plasma membrane"/>
    <property type="evidence" value="ECO:0007669"/>
    <property type="project" value="UniProtKB-SubCell"/>
</dbReference>
<dbReference type="EC" id="2.4.1.227" evidence="10"/>
<feature type="binding site" evidence="10">
    <location>
        <begin position="14"/>
        <end position="16"/>
    </location>
    <ligand>
        <name>UDP-N-acetyl-alpha-D-glucosamine</name>
        <dbReference type="ChEBI" id="CHEBI:57705"/>
    </ligand>
</feature>
<reference evidence="14 15" key="1">
    <citation type="journal article" date="2019" name="ISME J.">
        <title>Deianiraea, an extracellular bacterium associated with the ciliate Paramecium, suggests an alternative scenario for the evolution of Rickettsiales.</title>
        <authorList>
            <person name="Castelli M."/>
            <person name="Sabaneyeva E."/>
            <person name="Lanzoni O."/>
            <person name="Lebedeva N."/>
            <person name="Floriano A.M."/>
            <person name="Gaiarsa S."/>
            <person name="Benken K."/>
            <person name="Modeo L."/>
            <person name="Bandi C."/>
            <person name="Potekhin A."/>
            <person name="Sassera D."/>
            <person name="Petroni G."/>
        </authorList>
    </citation>
    <scope>NUCLEOTIDE SEQUENCE [LARGE SCALE GENOMIC DNA]</scope>
    <source>
        <strain evidence="14">CyL4-1</strain>
    </source>
</reference>
<keyword evidence="4 10" id="KW-0808">Transferase</keyword>
<evidence type="ECO:0000313" key="14">
    <source>
        <dbReference type="EMBL" id="QED22844.1"/>
    </source>
</evidence>
<feature type="transmembrane region" description="Helical" evidence="11">
    <location>
        <begin position="73"/>
        <end position="94"/>
    </location>
</feature>
<protein>
    <recommendedName>
        <fullName evidence="10">UDP-N-acetylglucosamine--N-acetylmuramyl-(pentapeptide) pyrophosphoryl-undecaprenol N-acetylglucosamine transferase</fullName>
        <ecNumber evidence="10">2.4.1.227</ecNumber>
    </recommendedName>
    <alternativeName>
        <fullName evidence="10">Undecaprenyl-PP-MurNAc-pentapeptide-UDPGlcNAc GlcNAc transferase</fullName>
    </alternativeName>
</protein>
<dbReference type="Proteomes" id="UP000321934">
    <property type="component" value="Chromosome"/>
</dbReference>
<keyword evidence="15" id="KW-1185">Reference proteome</keyword>
<sequence length="400" mass="44812">MKEFKTIAIASGGTGGHIFPALATAENLMSRGYKVTFFTDLRFHNYARHFVNLTSNEKFSLVVLNTRQSKTGLFAKIASFFHTIKMIYIAFNLLKISKAKLVIGFGSYTSLPVVIGAFFRLIPSILHEQNAFIGLANRISSIFAKVVMTTFPHTNGFYRFTLKKAVLTGMPVRKDILELYYENTNYNINYNAFFRTFDRINIVILGGSQGASIFSKIFPESLKYLNIEIIEKIFVYHQCKDLEVESLEKKYRDLGIKYHINTFFPDAGKLMTMAHLLITRSGAGTLCDLAICGCPSLLVPYKYAKNNHQYLNAKYFYENGSALLLEENEFTPEKVAQVLTGLFSNDQELLTLSQSVKKLAITSAHDKIASIVQTIIGNGNLDNGNDNNPSSIKTNNVGIG</sequence>
<keyword evidence="2 10" id="KW-0132">Cell division</keyword>
<evidence type="ECO:0000256" key="5">
    <source>
        <dbReference type="ARBA" id="ARBA00022960"/>
    </source>
</evidence>
<feature type="transmembrane region" description="Helical" evidence="11">
    <location>
        <begin position="101"/>
        <end position="122"/>
    </location>
</feature>
<feature type="domain" description="Glycosyltransferase family 28 N-terminal" evidence="12">
    <location>
        <begin position="7"/>
        <end position="148"/>
    </location>
</feature>
<evidence type="ECO:0000256" key="6">
    <source>
        <dbReference type="ARBA" id="ARBA00022984"/>
    </source>
</evidence>
<feature type="binding site" evidence="10">
    <location>
        <position position="309"/>
    </location>
    <ligand>
        <name>UDP-N-acetyl-alpha-D-glucosamine</name>
        <dbReference type="ChEBI" id="CHEBI:57705"/>
    </ligand>
</feature>
<gene>
    <name evidence="10" type="primary">murG</name>
    <name evidence="14" type="ORF">Deia_00030</name>
</gene>
<keyword evidence="9 10" id="KW-0961">Cell wall biogenesis/degradation</keyword>
<dbReference type="Pfam" id="PF03033">
    <property type="entry name" value="Glyco_transf_28"/>
    <property type="match status" value="1"/>
</dbReference>
<evidence type="ECO:0000256" key="3">
    <source>
        <dbReference type="ARBA" id="ARBA00022676"/>
    </source>
</evidence>
<comment type="function">
    <text evidence="10">Cell wall formation. Catalyzes the transfer of a GlcNAc subunit on undecaprenyl-pyrophosphoryl-MurNAc-pentapeptide (lipid intermediate I) to form undecaprenyl-pyrophosphoryl-MurNAc-(pentapeptide)GlcNAc (lipid intermediate II).</text>
</comment>
<comment type="pathway">
    <text evidence="10">Cell wall biogenesis; peptidoglycan biosynthesis.</text>
</comment>
<dbReference type="GO" id="GO:0051301">
    <property type="term" value="P:cell division"/>
    <property type="evidence" value="ECO:0007669"/>
    <property type="project" value="UniProtKB-KW"/>
</dbReference>
<keyword evidence="1 10" id="KW-1003">Cell membrane</keyword>
<proteinExistence type="inferred from homology"/>
<dbReference type="Gene3D" id="3.40.50.2000">
    <property type="entry name" value="Glycogen Phosphorylase B"/>
    <property type="match status" value="2"/>
</dbReference>
<feature type="binding site" evidence="10">
    <location>
        <position position="173"/>
    </location>
    <ligand>
        <name>UDP-N-acetyl-alpha-D-glucosamine</name>
        <dbReference type="ChEBI" id="CHEBI:57705"/>
    </ligand>
</feature>
<dbReference type="RefSeq" id="WP_146820156.1">
    <property type="nucleotide sequence ID" value="NZ_CP029077.1"/>
</dbReference>
<comment type="subcellular location">
    <subcellularLocation>
        <location evidence="10">Cell membrane</location>
        <topology evidence="10">Peripheral membrane protein</topology>
        <orientation evidence="10">Cytoplasmic side</orientation>
    </subcellularLocation>
</comment>
<evidence type="ECO:0000259" key="12">
    <source>
        <dbReference type="Pfam" id="PF03033"/>
    </source>
</evidence>
<evidence type="ECO:0000256" key="9">
    <source>
        <dbReference type="ARBA" id="ARBA00023316"/>
    </source>
</evidence>
<keyword evidence="11" id="KW-0812">Transmembrane</keyword>
<feature type="binding site" evidence="10">
    <location>
        <position position="130"/>
    </location>
    <ligand>
        <name>UDP-N-acetyl-alpha-D-glucosamine</name>
        <dbReference type="ChEBI" id="CHEBI:57705"/>
    </ligand>
</feature>
<dbReference type="UniPathway" id="UPA00219"/>
<dbReference type="GO" id="GO:0009252">
    <property type="term" value="P:peptidoglycan biosynthetic process"/>
    <property type="evidence" value="ECO:0007669"/>
    <property type="project" value="UniProtKB-UniRule"/>
</dbReference>
<dbReference type="OrthoDB" id="9808936at2"/>
<evidence type="ECO:0000256" key="11">
    <source>
        <dbReference type="SAM" id="Phobius"/>
    </source>
</evidence>
<comment type="similarity">
    <text evidence="10">Belongs to the glycosyltransferase 28 family. MurG subfamily.</text>
</comment>
<keyword evidence="8 10" id="KW-0131">Cell cycle</keyword>
<keyword evidence="6 10" id="KW-0573">Peptidoglycan synthesis</keyword>
<evidence type="ECO:0000259" key="13">
    <source>
        <dbReference type="Pfam" id="PF04101"/>
    </source>
</evidence>
<dbReference type="InterPro" id="IPR006009">
    <property type="entry name" value="GlcNAc_MurG"/>
</dbReference>
<evidence type="ECO:0000256" key="10">
    <source>
        <dbReference type="HAMAP-Rule" id="MF_00033"/>
    </source>
</evidence>
<dbReference type="AlphaFoldDB" id="A0A5B8XEL0"/>
<feature type="binding site" evidence="10">
    <location>
        <position position="208"/>
    </location>
    <ligand>
        <name>UDP-N-acetyl-alpha-D-glucosamine</name>
        <dbReference type="ChEBI" id="CHEBI:57705"/>
    </ligand>
</feature>
<dbReference type="InterPro" id="IPR004276">
    <property type="entry name" value="GlycoTrans_28_N"/>
</dbReference>
<evidence type="ECO:0000256" key="8">
    <source>
        <dbReference type="ARBA" id="ARBA00023306"/>
    </source>
</evidence>
<keyword evidence="5 10" id="KW-0133">Cell shape</keyword>
<dbReference type="GO" id="GO:0005975">
    <property type="term" value="P:carbohydrate metabolic process"/>
    <property type="evidence" value="ECO:0007669"/>
    <property type="project" value="InterPro"/>
</dbReference>
<dbReference type="GO" id="GO:0050511">
    <property type="term" value="F:undecaprenyldiphospho-muramoylpentapeptide beta-N-acetylglucosaminyltransferase activity"/>
    <property type="evidence" value="ECO:0007669"/>
    <property type="project" value="UniProtKB-UniRule"/>
</dbReference>
<evidence type="ECO:0000256" key="4">
    <source>
        <dbReference type="ARBA" id="ARBA00022679"/>
    </source>
</evidence>
<feature type="domain" description="Glycosyl transferase family 28 C-terminal" evidence="13">
    <location>
        <begin position="202"/>
        <end position="366"/>
    </location>
</feature>
<keyword evidence="3 10" id="KW-0328">Glycosyltransferase</keyword>
<dbReference type="NCBIfam" id="TIGR01133">
    <property type="entry name" value="murG"/>
    <property type="match status" value="1"/>
</dbReference>
<evidence type="ECO:0000256" key="1">
    <source>
        <dbReference type="ARBA" id="ARBA00022475"/>
    </source>
</evidence>
<dbReference type="PANTHER" id="PTHR21015:SF22">
    <property type="entry name" value="GLYCOSYLTRANSFERASE"/>
    <property type="match status" value="1"/>
</dbReference>
<name>A0A5B8XEL0_9RICK</name>
<dbReference type="SUPFAM" id="SSF53756">
    <property type="entry name" value="UDP-Glycosyltransferase/glycogen phosphorylase"/>
    <property type="match status" value="1"/>
</dbReference>
<dbReference type="CDD" id="cd03785">
    <property type="entry name" value="GT28_MurG"/>
    <property type="match status" value="1"/>
</dbReference>
<evidence type="ECO:0000313" key="15">
    <source>
        <dbReference type="Proteomes" id="UP000321934"/>
    </source>
</evidence>
<keyword evidence="11" id="KW-1133">Transmembrane helix</keyword>
<dbReference type="Pfam" id="PF04101">
    <property type="entry name" value="Glyco_tran_28_C"/>
    <property type="match status" value="1"/>
</dbReference>